<feature type="non-terminal residue" evidence="16">
    <location>
        <position position="1"/>
    </location>
</feature>
<dbReference type="SUPFAM" id="SSF63748">
    <property type="entry name" value="Tudor/PWWP/MBT"/>
    <property type="match status" value="1"/>
</dbReference>
<feature type="compositionally biased region" description="Low complexity" evidence="13">
    <location>
        <begin position="929"/>
        <end position="952"/>
    </location>
</feature>
<sequence length="1370" mass="151547">FDDGDEKTLRRSSLCLKGARHFAESETLDRLPLTNPEHFGTPVIGKKGNRGGRRSNPIQEEESSSSSSEEEEGDQQQNEELYGKVVCVDVVVTSDKKKTTWYPALVISPDCHEDVTLKKDNVFVRSFKDGKFYTVLRKDIRELDEEKAPKADAGLKPALDAARDFQRNGAVPNTWRTEVKDESSSSEEDDEEEEEEQEEEASSEEEEEVEPFPEEKDNFLQQLYKFMEDRGTPINKRPVLGYRNLNLFKLYRLVHKLGGFDNIESGSVWKQVYQDLGIPVLNSAAGYNVKCAYRKYLYGFEDYCASTGITFRMDLPYKTGEKTSSKSEMNAEETPSSGNTVSLSTSNAGEEQKALKEPETSSTPHVVKEENAESTAPCEEKVDISSVNEEEDDNHTDEEEEDDTKEEAAECIPTAQSPSTESVKEEPCEEPDNKDLSGDVSSQEWEEGEEFECYPPGMKVQVRYGRGRNQKTYDATVKESDLEGGEVLYLVHYCGWNVRYDEWIKADKIVRPANKNVPKIKHRKKIKNKAERERDRIERLTDREDLPSSKNRLNRLSKPNSGSDVFSKMEECGDKGSQQMPGKPIEITSILNGLPGSESSTDDSEREEDGDADHDEEDHPGGRASLRKAGLPERPHTPQHWESGSPSEAFKAPAIVDEEPSVQDGPETAKKKGQFEVEVEGSCSRRKKAEGQGERALKSPAKGKTRSSRGGDWLPSSSPKKLEERGPQSCSSSEDEADPPSEPQTKEEPRGNPKTKSSPSKKYNGVKEKNKSGRSGFWEIPEKRAKISTGIEERSPGCRTKGQKDVWSSIQVQWPKKTLKELFSDSDTEAANSPPPTVTAPDEPCVEPAQDEEINEDKLQEHPSSGTNSVLNTPPTTPESPVVGEGPAEVLAEIRAPSPPAVPPATPPTVSLPAGPLMEEQAGGRSESDSSTVEVESLGGEIQEIPQEEGAGSPSKAFDGNLSCNSNSNCSLTLSNSSQQESEQKAKASSSQKRHKESQGGGASKKHKRSHKNLSLHPKKNRKPAHSSDSEDQCMSESTAKSPTSKSSSELKTAIPPKCSGRTPPSGHKYHKHADSDHSHGHTKWSFQMSDLEKMSSLERIAFLQEKLQDIRNHYLLLKSEVASIDRRRKRMKKKERESAAVASSSSSSSPSSSSLTAAVMLTLAEPTVSGASQASSVSVECRRLKRTLSQCFRHQRGPSAAFRARALQEQQQLQRKTSGSGAAMMGGKPTAIAAGVCGAIFIGYCIYFDRKRRSDPNFKTRLRERRKKQRTSQNKSGLAQLPDLKDAAAVQKFFLDEIQLGEELLAQGDYEKGVDHLTNAIAVCGQPQQLLQVLQQTLPPPVFQMLLIKLPTVSQRMVSSQSLEEDDVE</sequence>
<dbReference type="InterPro" id="IPR025995">
    <property type="entry name" value="Tudor-knot"/>
</dbReference>
<dbReference type="Pfam" id="PF02064">
    <property type="entry name" value="MAS20"/>
    <property type="match status" value="1"/>
</dbReference>
<feature type="region of interest" description="Disordered" evidence="13">
    <location>
        <begin position="1126"/>
        <end position="1154"/>
    </location>
</feature>
<feature type="compositionally biased region" description="Low complexity" evidence="13">
    <location>
        <begin position="1140"/>
        <end position="1154"/>
    </location>
</feature>
<keyword evidence="10 14" id="KW-0472">Membrane</keyword>
<evidence type="ECO:0000256" key="11">
    <source>
        <dbReference type="ARBA" id="ARBA00023163"/>
    </source>
</evidence>
<dbReference type="InterPro" id="IPR016197">
    <property type="entry name" value="Chromo-like_dom_sf"/>
</dbReference>
<feature type="compositionally biased region" description="Basic and acidic residues" evidence="13">
    <location>
        <begin position="780"/>
        <end position="796"/>
    </location>
</feature>
<feature type="region of interest" description="Disordered" evidence="13">
    <location>
        <begin position="321"/>
        <end position="451"/>
    </location>
</feature>
<dbReference type="PANTHER" id="PTHR13964:SF24">
    <property type="entry name" value="AT-RICH INTERACTIVE DOMAIN-CONTAINING PROTEIN 4B"/>
    <property type="match status" value="1"/>
</dbReference>
<organism evidence="16 17">
    <name type="scientific">Cirrhinus molitorella</name>
    <name type="common">mud carp</name>
    <dbReference type="NCBI Taxonomy" id="172907"/>
    <lineage>
        <taxon>Eukaryota</taxon>
        <taxon>Metazoa</taxon>
        <taxon>Chordata</taxon>
        <taxon>Craniata</taxon>
        <taxon>Vertebrata</taxon>
        <taxon>Euteleostomi</taxon>
        <taxon>Actinopterygii</taxon>
        <taxon>Neopterygii</taxon>
        <taxon>Teleostei</taxon>
        <taxon>Ostariophysi</taxon>
        <taxon>Cypriniformes</taxon>
        <taxon>Cyprinidae</taxon>
        <taxon>Labeoninae</taxon>
        <taxon>Labeonini</taxon>
        <taxon>Cirrhinus</taxon>
    </lineage>
</organism>
<dbReference type="Gene3D" id="1.20.960.10">
    <property type="entry name" value="Mitochondrial outer membrane translocase complex, subunit Tom20 domain"/>
    <property type="match status" value="1"/>
</dbReference>
<keyword evidence="9" id="KW-0496">Mitochondrion</keyword>
<evidence type="ECO:0000256" key="8">
    <source>
        <dbReference type="ARBA" id="ARBA00023125"/>
    </source>
</evidence>
<feature type="compositionally biased region" description="Pro residues" evidence="13">
    <location>
        <begin position="897"/>
        <end position="907"/>
    </location>
</feature>
<feature type="compositionally biased region" description="Acidic residues" evidence="13">
    <location>
        <begin position="184"/>
        <end position="212"/>
    </location>
</feature>
<dbReference type="PRINTS" id="PR00351">
    <property type="entry name" value="OM20RECEPTOR"/>
</dbReference>
<dbReference type="InterPro" id="IPR023392">
    <property type="entry name" value="Tom20_dom_sf"/>
</dbReference>
<comment type="caution">
    <text evidence="16">The sequence shown here is derived from an EMBL/GenBank/DDBJ whole genome shotgun (WGS) entry which is preliminary data.</text>
</comment>
<feature type="compositionally biased region" description="Acidic residues" evidence="13">
    <location>
        <begin position="59"/>
        <end position="74"/>
    </location>
</feature>
<reference evidence="16 17" key="1">
    <citation type="submission" date="2023-09" db="EMBL/GenBank/DDBJ databases">
        <authorList>
            <person name="Wang M."/>
        </authorList>
    </citation>
    <scope>NUCLEOTIDE SEQUENCE [LARGE SCALE GENOMIC DNA]</scope>
    <source>
        <strain evidence="16">GT-2023</strain>
        <tissue evidence="16">Liver</tissue>
    </source>
</reference>
<dbReference type="PRINTS" id="PR01989">
    <property type="entry name" value="EUOM20RECPTR"/>
</dbReference>
<evidence type="ECO:0000256" key="6">
    <source>
        <dbReference type="ARBA" id="ARBA00022989"/>
    </source>
</evidence>
<evidence type="ECO:0000256" key="4">
    <source>
        <dbReference type="ARBA" id="ARBA00022787"/>
    </source>
</evidence>
<evidence type="ECO:0000256" key="3">
    <source>
        <dbReference type="ARBA" id="ARBA00022692"/>
    </source>
</evidence>
<evidence type="ECO:0000256" key="7">
    <source>
        <dbReference type="ARBA" id="ARBA00023015"/>
    </source>
</evidence>
<evidence type="ECO:0000259" key="15">
    <source>
        <dbReference type="PROSITE" id="PS51011"/>
    </source>
</evidence>
<dbReference type="SUPFAM" id="SSF46774">
    <property type="entry name" value="ARID-like"/>
    <property type="match status" value="1"/>
</dbReference>
<evidence type="ECO:0000256" key="14">
    <source>
        <dbReference type="SAM" id="Phobius"/>
    </source>
</evidence>
<keyword evidence="4" id="KW-1000">Mitochondrion outer membrane</keyword>
<dbReference type="Gene3D" id="1.10.150.60">
    <property type="entry name" value="ARID DNA-binding domain"/>
    <property type="match status" value="1"/>
</dbReference>
<dbReference type="Gene3D" id="2.30.30.140">
    <property type="match status" value="3"/>
</dbReference>
<keyword evidence="7" id="KW-0805">Transcription regulation</keyword>
<evidence type="ECO:0000256" key="12">
    <source>
        <dbReference type="ARBA" id="ARBA00023242"/>
    </source>
</evidence>
<dbReference type="PANTHER" id="PTHR13964">
    <property type="entry name" value="RBP-RELATED"/>
    <property type="match status" value="1"/>
</dbReference>
<dbReference type="InterPro" id="IPR051232">
    <property type="entry name" value="ARID/SWI1_ChromRemod"/>
</dbReference>
<dbReference type="InterPro" id="IPR028853">
    <property type="entry name" value="ARID4B_ARID/BRIGHT"/>
</dbReference>
<feature type="region of interest" description="Disordered" evidence="13">
    <location>
        <begin position="26"/>
        <end position="80"/>
    </location>
</feature>
<feature type="compositionally biased region" description="Basic and acidic residues" evidence="13">
    <location>
        <begin position="422"/>
        <end position="437"/>
    </location>
</feature>
<dbReference type="Pfam" id="PF08169">
    <property type="entry name" value="RBB1NT"/>
    <property type="match status" value="1"/>
</dbReference>
<evidence type="ECO:0000313" key="17">
    <source>
        <dbReference type="Proteomes" id="UP001558613"/>
    </source>
</evidence>
<dbReference type="SUPFAM" id="SSF54160">
    <property type="entry name" value="Chromo domain-like"/>
    <property type="match status" value="1"/>
</dbReference>
<feature type="compositionally biased region" description="Basic and acidic residues" evidence="13">
    <location>
        <begin position="350"/>
        <end position="359"/>
    </location>
</feature>
<feature type="compositionally biased region" description="Acidic residues" evidence="13">
    <location>
        <begin position="600"/>
        <end position="618"/>
    </location>
</feature>
<feature type="transmembrane region" description="Helical" evidence="14">
    <location>
        <begin position="1231"/>
        <end position="1249"/>
    </location>
</feature>
<keyword evidence="8" id="KW-0238">DNA-binding</keyword>
<comment type="similarity">
    <text evidence="2">Belongs to the Tom20 family.</text>
</comment>
<evidence type="ECO:0000256" key="9">
    <source>
        <dbReference type="ARBA" id="ARBA00023128"/>
    </source>
</evidence>
<dbReference type="EMBL" id="JAYMGO010000013">
    <property type="protein sequence ID" value="KAL1263674.1"/>
    <property type="molecule type" value="Genomic_DNA"/>
</dbReference>
<proteinExistence type="inferred from homology"/>
<gene>
    <name evidence="16" type="ORF">QQF64_006413</name>
</gene>
<dbReference type="InterPro" id="IPR036431">
    <property type="entry name" value="ARID_dom_sf"/>
</dbReference>
<evidence type="ECO:0000256" key="5">
    <source>
        <dbReference type="ARBA" id="ARBA00022853"/>
    </source>
</evidence>
<dbReference type="Proteomes" id="UP001558613">
    <property type="component" value="Unassembled WGS sequence"/>
</dbReference>
<keyword evidence="17" id="KW-1185">Reference proteome</keyword>
<feature type="compositionally biased region" description="Low complexity" evidence="13">
    <location>
        <begin position="961"/>
        <end position="991"/>
    </location>
</feature>
<keyword evidence="12" id="KW-0539">Nucleus</keyword>
<feature type="compositionally biased region" description="Low complexity" evidence="13">
    <location>
        <begin position="1036"/>
        <end position="1053"/>
    </location>
</feature>
<feature type="compositionally biased region" description="Basic and acidic residues" evidence="13">
    <location>
        <begin position="528"/>
        <end position="547"/>
    </location>
</feature>
<dbReference type="Pfam" id="PF01388">
    <property type="entry name" value="ARID"/>
    <property type="match status" value="1"/>
</dbReference>
<dbReference type="SUPFAM" id="SSF47157">
    <property type="entry name" value="Mitochondrial import receptor subunit Tom20"/>
    <property type="match status" value="1"/>
</dbReference>
<dbReference type="PROSITE" id="PS51011">
    <property type="entry name" value="ARID"/>
    <property type="match status" value="1"/>
</dbReference>
<dbReference type="InterPro" id="IPR022422">
    <property type="entry name" value="MAS20_rcpt_metazoan"/>
</dbReference>
<protein>
    <recommendedName>
        <fullName evidence="15">ARID domain-containing protein</fullName>
    </recommendedName>
</protein>
<dbReference type="CDD" id="cd16883">
    <property type="entry name" value="ARID_ARID4B"/>
    <property type="match status" value="1"/>
</dbReference>
<evidence type="ECO:0000256" key="1">
    <source>
        <dbReference type="ARBA" id="ARBA00004572"/>
    </source>
</evidence>
<feature type="compositionally biased region" description="Acidic residues" evidence="13">
    <location>
        <begin position="388"/>
        <end position="405"/>
    </location>
</feature>
<name>A0ABR3MEZ1_9TELE</name>
<feature type="compositionally biased region" description="Polar residues" evidence="13">
    <location>
        <begin position="333"/>
        <end position="349"/>
    </location>
</feature>
<keyword evidence="6 14" id="KW-1133">Transmembrane helix</keyword>
<evidence type="ECO:0000256" key="13">
    <source>
        <dbReference type="SAM" id="MobiDB-lite"/>
    </source>
</evidence>
<dbReference type="SMART" id="SM00501">
    <property type="entry name" value="BRIGHT"/>
    <property type="match status" value="1"/>
</dbReference>
<feature type="region of interest" description="Disordered" evidence="13">
    <location>
        <begin position="818"/>
        <end position="1083"/>
    </location>
</feature>
<accession>A0ABR3MEZ1</accession>
<feature type="domain" description="ARID" evidence="15">
    <location>
        <begin position="213"/>
        <end position="305"/>
    </location>
</feature>
<evidence type="ECO:0000256" key="10">
    <source>
        <dbReference type="ARBA" id="ARBA00023136"/>
    </source>
</evidence>
<feature type="region of interest" description="Disordered" evidence="13">
    <location>
        <begin position="160"/>
        <end position="214"/>
    </location>
</feature>
<feature type="compositionally biased region" description="Basic residues" evidence="13">
    <location>
        <begin position="1004"/>
        <end position="1025"/>
    </location>
</feature>
<comment type="subcellular location">
    <subcellularLocation>
        <location evidence="1">Mitochondrion outer membrane</location>
        <topology evidence="1">Single-pass membrane protein</topology>
    </subcellularLocation>
</comment>
<dbReference type="InterPro" id="IPR012603">
    <property type="entry name" value="ARID4A/B_PWWP"/>
</dbReference>
<dbReference type="Pfam" id="PF11717">
    <property type="entry name" value="Tudor-knot"/>
    <property type="match status" value="1"/>
</dbReference>
<dbReference type="InterPro" id="IPR002056">
    <property type="entry name" value="MAS20"/>
</dbReference>
<keyword evidence="11" id="KW-0804">Transcription</keyword>
<dbReference type="InterPro" id="IPR001606">
    <property type="entry name" value="ARID_dom"/>
</dbReference>
<evidence type="ECO:0000313" key="16">
    <source>
        <dbReference type="EMBL" id="KAL1263674.1"/>
    </source>
</evidence>
<evidence type="ECO:0000256" key="2">
    <source>
        <dbReference type="ARBA" id="ARBA00005792"/>
    </source>
</evidence>
<keyword evidence="3 14" id="KW-0812">Transmembrane</keyword>
<feature type="compositionally biased region" description="Polar residues" evidence="13">
    <location>
        <begin position="862"/>
        <end position="874"/>
    </location>
</feature>
<dbReference type="CDD" id="cd05162">
    <property type="entry name" value="PWWP"/>
    <property type="match status" value="1"/>
</dbReference>
<keyword evidence="5" id="KW-0156">Chromatin regulator</keyword>
<dbReference type="SMART" id="SM01014">
    <property type="entry name" value="ARID"/>
    <property type="match status" value="1"/>
</dbReference>
<feature type="region of interest" description="Disordered" evidence="13">
    <location>
        <begin position="520"/>
        <end position="806"/>
    </location>
</feature>